<organism evidence="1 2">
    <name type="scientific">Corynebacterium aquatimens</name>
    <dbReference type="NCBI Taxonomy" id="1190508"/>
    <lineage>
        <taxon>Bacteria</taxon>
        <taxon>Bacillati</taxon>
        <taxon>Actinomycetota</taxon>
        <taxon>Actinomycetes</taxon>
        <taxon>Mycobacteriales</taxon>
        <taxon>Corynebacteriaceae</taxon>
        <taxon>Corynebacterium</taxon>
    </lineage>
</organism>
<dbReference type="Proteomes" id="UP000658613">
    <property type="component" value="Unassembled WGS sequence"/>
</dbReference>
<dbReference type="EMBL" id="JADOUE010000001">
    <property type="protein sequence ID" value="MBG6122428.1"/>
    <property type="molecule type" value="Genomic_DNA"/>
</dbReference>
<protein>
    <recommendedName>
        <fullName evidence="3">Glycosyltransferase</fullName>
    </recommendedName>
</protein>
<sequence>MWIDYAIRQGLHTAGTLLRQPGLLLATRAPGLSFPQHGETVISLTTFGPRMSTAVLCIASLLVASPKLPVILWLDREDYEGEWPRGLKRLVERGLQIRCSDGEYGPHTKYYGTFQEFAGTGTRIITVDDDMMYPRWFPDKLLNAADASPECVVAYRAHTIVRDHENGKLAPYKDWRPTLTTEPSVLHFATGVSGVAYPPSMVDFVAAQGTEFLNHSPHADDVWLHHCALESGHLVRQVFPHPREFSVILFSQSNALVRKNTLGGRNDTQIAATYTDEDLEILLSAEKPAED</sequence>
<dbReference type="RefSeq" id="WP_196824824.1">
    <property type="nucleotide sequence ID" value="NZ_CP046980.1"/>
</dbReference>
<accession>A0A931GRW6</accession>
<gene>
    <name evidence="1" type="ORF">IW254_001397</name>
</gene>
<comment type="caution">
    <text evidence="1">The sequence shown here is derived from an EMBL/GenBank/DDBJ whole genome shotgun (WGS) entry which is preliminary data.</text>
</comment>
<dbReference type="AlphaFoldDB" id="A0A931GRW6"/>
<name>A0A931GRW6_9CORY</name>
<evidence type="ECO:0000313" key="1">
    <source>
        <dbReference type="EMBL" id="MBG6122428.1"/>
    </source>
</evidence>
<evidence type="ECO:0008006" key="3">
    <source>
        <dbReference type="Google" id="ProtNLM"/>
    </source>
</evidence>
<proteinExistence type="predicted"/>
<keyword evidence="2" id="KW-1185">Reference proteome</keyword>
<evidence type="ECO:0000313" key="2">
    <source>
        <dbReference type="Proteomes" id="UP000658613"/>
    </source>
</evidence>
<reference evidence="1" key="1">
    <citation type="submission" date="2020-11" db="EMBL/GenBank/DDBJ databases">
        <title>Sequencing the genomes of 1000 actinobacteria strains.</title>
        <authorList>
            <person name="Klenk H.-P."/>
        </authorList>
    </citation>
    <scope>NUCLEOTIDE SEQUENCE</scope>
    <source>
        <strain evidence="1">DSM 45632</strain>
    </source>
</reference>